<name>A0A376NR78_ECOLX</name>
<evidence type="ECO:0000313" key="4">
    <source>
        <dbReference type="EMBL" id="STO41126.1"/>
    </source>
</evidence>
<dbReference type="Proteomes" id="UP000254460">
    <property type="component" value="Unassembled WGS sequence"/>
</dbReference>
<dbReference type="Proteomes" id="UP000254428">
    <property type="component" value="Unassembled WGS sequence"/>
</dbReference>
<dbReference type="EMBL" id="UGBT01000001">
    <property type="protein sequence ID" value="STH68738.1"/>
    <property type="molecule type" value="Genomic_DNA"/>
</dbReference>
<sequence>MAQVDLHLAKWIARKHKRARGSLVRAFEWLLRIRHDCPTLFAHWCLAYDT</sequence>
<evidence type="ECO:0000313" key="7">
    <source>
        <dbReference type="Proteomes" id="UP000254460"/>
    </source>
</evidence>
<dbReference type="AlphaFoldDB" id="A0A376NR78"/>
<dbReference type="EMBL" id="UGBT01000001">
    <property type="protein sequence ID" value="STH68858.1"/>
    <property type="molecule type" value="Genomic_DNA"/>
</dbReference>
<accession>A0A376NR78</accession>
<evidence type="ECO:0000313" key="5">
    <source>
        <dbReference type="Proteomes" id="UP000254219"/>
    </source>
</evidence>
<gene>
    <name evidence="1" type="ORF">NCTC11181_04448</name>
    <name evidence="2" type="ORF">NCTC11341_00221</name>
    <name evidence="3" type="ORF">NCTC11341_00349</name>
    <name evidence="4" type="ORF">NCTC9706_05473</name>
</gene>
<evidence type="ECO:0000313" key="3">
    <source>
        <dbReference type="EMBL" id="STH68858.1"/>
    </source>
</evidence>
<dbReference type="Proteomes" id="UP000254219">
    <property type="component" value="Unassembled WGS sequence"/>
</dbReference>
<dbReference type="EMBL" id="UGGJ01000007">
    <property type="protein sequence ID" value="STO41126.1"/>
    <property type="molecule type" value="Genomic_DNA"/>
</dbReference>
<evidence type="ECO:0000313" key="2">
    <source>
        <dbReference type="EMBL" id="STH68738.1"/>
    </source>
</evidence>
<dbReference type="EMBL" id="UFYN01000003">
    <property type="protein sequence ID" value="STE75028.1"/>
    <property type="molecule type" value="Genomic_DNA"/>
</dbReference>
<evidence type="ECO:0000313" key="6">
    <source>
        <dbReference type="Proteomes" id="UP000254428"/>
    </source>
</evidence>
<organism evidence="2 6">
    <name type="scientific">Escherichia coli</name>
    <dbReference type="NCBI Taxonomy" id="562"/>
    <lineage>
        <taxon>Bacteria</taxon>
        <taxon>Pseudomonadati</taxon>
        <taxon>Pseudomonadota</taxon>
        <taxon>Gammaproteobacteria</taxon>
        <taxon>Enterobacterales</taxon>
        <taxon>Enterobacteriaceae</taxon>
        <taxon>Escherichia</taxon>
    </lineage>
</organism>
<protein>
    <submittedName>
        <fullName evidence="2">Uncharacterized protein</fullName>
    </submittedName>
</protein>
<evidence type="ECO:0000313" key="1">
    <source>
        <dbReference type="EMBL" id="STE75028.1"/>
    </source>
</evidence>
<reference evidence="5 6" key="1">
    <citation type="submission" date="2018-06" db="EMBL/GenBank/DDBJ databases">
        <authorList>
            <consortium name="Pathogen Informatics"/>
            <person name="Doyle S."/>
        </authorList>
    </citation>
    <scope>NUCLEOTIDE SEQUENCE [LARGE SCALE GENOMIC DNA]</scope>
    <source>
        <strain evidence="1 5">NCTC11181</strain>
        <strain evidence="2 6">NCTC11341</strain>
        <strain evidence="4 7">NCTC9706</strain>
    </source>
</reference>
<proteinExistence type="predicted"/>